<sequence>MCENYTKKVSIPVLEKEKNVFSLELSQKDNCTTLPSNVSDSYFCTQISMF</sequence>
<dbReference type="EMBL" id="KV936105">
    <property type="protein sequence ID" value="PIO29573.1"/>
    <property type="molecule type" value="Genomic_DNA"/>
</dbReference>
<accession>A0A2G9RQU6</accession>
<evidence type="ECO:0000313" key="1">
    <source>
        <dbReference type="EMBL" id="PIO29573.1"/>
    </source>
</evidence>
<organism evidence="1 2">
    <name type="scientific">Aquarana catesbeiana</name>
    <name type="common">American bullfrog</name>
    <name type="synonym">Rana catesbeiana</name>
    <dbReference type="NCBI Taxonomy" id="8400"/>
    <lineage>
        <taxon>Eukaryota</taxon>
        <taxon>Metazoa</taxon>
        <taxon>Chordata</taxon>
        <taxon>Craniata</taxon>
        <taxon>Vertebrata</taxon>
        <taxon>Euteleostomi</taxon>
        <taxon>Amphibia</taxon>
        <taxon>Batrachia</taxon>
        <taxon>Anura</taxon>
        <taxon>Neobatrachia</taxon>
        <taxon>Ranoidea</taxon>
        <taxon>Ranidae</taxon>
        <taxon>Aquarana</taxon>
    </lineage>
</organism>
<dbReference type="Proteomes" id="UP000228934">
    <property type="component" value="Unassembled WGS sequence"/>
</dbReference>
<keyword evidence="2" id="KW-1185">Reference proteome</keyword>
<reference evidence="2" key="1">
    <citation type="journal article" date="2017" name="Nat. Commun.">
        <title>The North American bullfrog draft genome provides insight into hormonal regulation of long noncoding RNA.</title>
        <authorList>
            <person name="Hammond S.A."/>
            <person name="Warren R.L."/>
            <person name="Vandervalk B.P."/>
            <person name="Kucuk E."/>
            <person name="Khan H."/>
            <person name="Gibb E.A."/>
            <person name="Pandoh P."/>
            <person name="Kirk H."/>
            <person name="Zhao Y."/>
            <person name="Jones M."/>
            <person name="Mungall A.J."/>
            <person name="Coope R."/>
            <person name="Pleasance S."/>
            <person name="Moore R.A."/>
            <person name="Holt R.A."/>
            <person name="Round J.M."/>
            <person name="Ohora S."/>
            <person name="Walle B.V."/>
            <person name="Veldhoen N."/>
            <person name="Helbing C.C."/>
            <person name="Birol I."/>
        </authorList>
    </citation>
    <scope>NUCLEOTIDE SEQUENCE [LARGE SCALE GENOMIC DNA]</scope>
</reference>
<proteinExistence type="predicted"/>
<gene>
    <name evidence="1" type="ORF">AB205_0055930</name>
</gene>
<name>A0A2G9RQU6_AQUCT</name>
<dbReference type="AlphaFoldDB" id="A0A2G9RQU6"/>
<evidence type="ECO:0000313" key="2">
    <source>
        <dbReference type="Proteomes" id="UP000228934"/>
    </source>
</evidence>
<protein>
    <submittedName>
        <fullName evidence="1">Uncharacterized protein</fullName>
    </submittedName>
</protein>